<feature type="transmembrane region" description="Helical" evidence="1">
    <location>
        <begin position="478"/>
        <end position="500"/>
    </location>
</feature>
<accession>A0A3S4E1Z1</accession>
<feature type="transmembrane region" description="Helical" evidence="1">
    <location>
        <begin position="232"/>
        <end position="250"/>
    </location>
</feature>
<feature type="transmembrane region" description="Helical" evidence="1">
    <location>
        <begin position="302"/>
        <end position="321"/>
    </location>
</feature>
<keyword evidence="1" id="KW-0812">Transmembrane</keyword>
<evidence type="ECO:0000256" key="1">
    <source>
        <dbReference type="SAM" id="Phobius"/>
    </source>
</evidence>
<gene>
    <name evidence="2" type="ORF">ELQ92_06785</name>
</gene>
<proteinExistence type="predicted"/>
<feature type="transmembrane region" description="Helical" evidence="1">
    <location>
        <begin position="99"/>
        <end position="121"/>
    </location>
</feature>
<dbReference type="AlphaFoldDB" id="A0A3S4E1Z1"/>
<reference evidence="2 3" key="1">
    <citation type="submission" date="2018-12" db="EMBL/GenBank/DDBJ databases">
        <authorList>
            <person name="Li F."/>
        </authorList>
    </citation>
    <scope>NUCLEOTIDE SEQUENCE [LARGE SCALE GENOMIC DNA]</scope>
    <source>
        <strain evidence="2 3">8H24J-4-2</strain>
    </source>
</reference>
<keyword evidence="1" id="KW-1133">Transmembrane helix</keyword>
<feature type="transmembrane region" description="Helical" evidence="1">
    <location>
        <begin position="370"/>
        <end position="394"/>
    </location>
</feature>
<feature type="transmembrane region" description="Helical" evidence="1">
    <location>
        <begin position="400"/>
        <end position="427"/>
    </location>
</feature>
<evidence type="ECO:0000313" key="3">
    <source>
        <dbReference type="Proteomes" id="UP000288603"/>
    </source>
</evidence>
<comment type="caution">
    <text evidence="2">The sequence shown here is derived from an EMBL/GenBank/DDBJ whole genome shotgun (WGS) entry which is preliminary data.</text>
</comment>
<dbReference type="RefSeq" id="WP_128498244.1">
    <property type="nucleotide sequence ID" value="NZ_RZNC01000002.1"/>
</dbReference>
<sequence length="524" mass="53832">MVAHLLRLRFRLLLNGFTRSTWTLVSTVIGAAWGLFVLVGLVIGMIALSFTEPLWVWTVSVIAGAAAVLGWIVIPLLLRGMDQSLSVEKLRIFPLPPRRLLVALLVVGLLGVPGLVTLVAGLSTTLSWIGEPVALIAAPFAAVLGVATCVTASRAFESVGASLAAGRRYREVMGVLVFVPLILLGPIIGIAGSSIATLSEDLPGIARGVSWTPLGAAWSIPGDLALERPLEALAKAGIAVATLAVLLLLWRHSLATLLVTPARTSSGSGSAKGLGPFAWYPATPTGAVAARTTVYWMRDPRYGGSLIMLPLLAVIAVFLAFTGSDWFLSALGPIIAATLAITLCAEVSYDGTAFASHLSSGVSGVADRAGRVVTLGLIAVPLVVVATVVPLLVLGRGDEIPALLGIGLGLLLTGFGVSSIASARFLLPVPAAGESPFKTPPGSTFTSQLGMYAAWLVVFGLAAPELALGIAAVVTGNVILGVAALVVGIVLGTVFMLVGIRQGGALLERRGPELLASLMQARGA</sequence>
<dbReference type="Proteomes" id="UP000288603">
    <property type="component" value="Unassembled WGS sequence"/>
</dbReference>
<protein>
    <submittedName>
        <fullName evidence="2">Transporter</fullName>
    </submittedName>
</protein>
<name>A0A3S4E1Z1_9MICO</name>
<organism evidence="2 3">
    <name type="scientific">Labedella populi</name>
    <dbReference type="NCBI Taxonomy" id="2498850"/>
    <lineage>
        <taxon>Bacteria</taxon>
        <taxon>Bacillati</taxon>
        <taxon>Actinomycetota</taxon>
        <taxon>Actinomycetes</taxon>
        <taxon>Micrococcales</taxon>
        <taxon>Microbacteriaceae</taxon>
        <taxon>Labedella</taxon>
    </lineage>
</organism>
<feature type="transmembrane region" description="Helical" evidence="1">
    <location>
        <begin position="54"/>
        <end position="78"/>
    </location>
</feature>
<dbReference type="OrthoDB" id="3261041at2"/>
<feature type="transmembrane region" description="Helical" evidence="1">
    <location>
        <begin position="172"/>
        <end position="196"/>
    </location>
</feature>
<feature type="transmembrane region" description="Helical" evidence="1">
    <location>
        <begin position="21"/>
        <end position="48"/>
    </location>
</feature>
<feature type="transmembrane region" description="Helical" evidence="1">
    <location>
        <begin position="448"/>
        <end position="472"/>
    </location>
</feature>
<dbReference type="EMBL" id="RZNC01000002">
    <property type="protein sequence ID" value="RWZ64464.1"/>
    <property type="molecule type" value="Genomic_DNA"/>
</dbReference>
<evidence type="ECO:0000313" key="2">
    <source>
        <dbReference type="EMBL" id="RWZ64464.1"/>
    </source>
</evidence>
<keyword evidence="3" id="KW-1185">Reference proteome</keyword>
<keyword evidence="1" id="KW-0472">Membrane</keyword>
<feature type="transmembrane region" description="Helical" evidence="1">
    <location>
        <begin position="133"/>
        <end position="152"/>
    </location>
</feature>